<reference evidence="2" key="2">
    <citation type="submission" date="2021-04" db="EMBL/GenBank/DDBJ databases">
        <authorList>
            <person name="Gilroy R."/>
        </authorList>
    </citation>
    <scope>NUCLEOTIDE SEQUENCE</scope>
    <source>
        <strain evidence="2">ChiGjej4B4-12881</strain>
    </source>
</reference>
<reference evidence="2" key="1">
    <citation type="journal article" date="2021" name="PeerJ">
        <title>Extensive microbial diversity within the chicken gut microbiome revealed by metagenomics and culture.</title>
        <authorList>
            <person name="Gilroy R."/>
            <person name="Ravi A."/>
            <person name="Getino M."/>
            <person name="Pursley I."/>
            <person name="Horton D.L."/>
            <person name="Alikhan N.F."/>
            <person name="Baker D."/>
            <person name="Gharbi K."/>
            <person name="Hall N."/>
            <person name="Watson M."/>
            <person name="Adriaenssens E.M."/>
            <person name="Foster-Nyarko E."/>
            <person name="Jarju S."/>
            <person name="Secka A."/>
            <person name="Antonio M."/>
            <person name="Oren A."/>
            <person name="Chaudhuri R.R."/>
            <person name="La Ragione R."/>
            <person name="Hildebrand F."/>
            <person name="Pallen M.J."/>
        </authorList>
    </citation>
    <scope>NUCLEOTIDE SEQUENCE</scope>
    <source>
        <strain evidence="2">ChiGjej4B4-12881</strain>
    </source>
</reference>
<dbReference type="AlphaFoldDB" id="A0A9D1W4E4"/>
<dbReference type="Proteomes" id="UP000886780">
    <property type="component" value="Unassembled WGS sequence"/>
</dbReference>
<dbReference type="SUPFAM" id="SSF56112">
    <property type="entry name" value="Protein kinase-like (PK-like)"/>
    <property type="match status" value="1"/>
</dbReference>
<dbReference type="PANTHER" id="PTHR21310">
    <property type="entry name" value="AMINOGLYCOSIDE PHOSPHOTRANSFERASE-RELATED-RELATED"/>
    <property type="match status" value="1"/>
</dbReference>
<proteinExistence type="predicted"/>
<evidence type="ECO:0000313" key="3">
    <source>
        <dbReference type="Proteomes" id="UP000886780"/>
    </source>
</evidence>
<dbReference type="InterPro" id="IPR002575">
    <property type="entry name" value="Aminoglycoside_PTrfase"/>
</dbReference>
<evidence type="ECO:0000259" key="1">
    <source>
        <dbReference type="Pfam" id="PF01636"/>
    </source>
</evidence>
<accession>A0A9D1W4E4</accession>
<gene>
    <name evidence="2" type="ORF">IAA28_05760</name>
</gene>
<protein>
    <submittedName>
        <fullName evidence="2">Phosphotransferase</fullName>
    </submittedName>
</protein>
<evidence type="ECO:0000313" key="2">
    <source>
        <dbReference type="EMBL" id="HIX52291.1"/>
    </source>
</evidence>
<comment type="caution">
    <text evidence="2">The sequence shown here is derived from an EMBL/GenBank/DDBJ whole genome shotgun (WGS) entry which is preliminary data.</text>
</comment>
<dbReference type="EMBL" id="DXEU01000101">
    <property type="protein sequence ID" value="HIX52291.1"/>
    <property type="molecule type" value="Genomic_DNA"/>
</dbReference>
<sequence>MKTDNVLATRPHKVIYRDGDKVWKVFDANYPKTDVLNEALNQARVEETGLPIPRVHGVTVNEEGKWAIISDYIEGETLAEKMAKDPENVEKYMKEFVEIQLEIHDKTAPLLNKMKDKMSVRINSLKAVNATTRYELSTRLESMPKHKKVLHGDFNPTNVVIDKEGKYYILDWSHATQGNASADAATTYLLLTLQDPKLAEMYMNLFCDMSDTAKQYVQRWLPIVAASRLTKAIPEEKDLLEKWLDVVEYE</sequence>
<dbReference type="Gene3D" id="3.90.1200.10">
    <property type="match status" value="1"/>
</dbReference>
<feature type="domain" description="Aminoglycoside phosphotransferase" evidence="1">
    <location>
        <begin position="16"/>
        <end position="207"/>
    </location>
</feature>
<dbReference type="Pfam" id="PF01636">
    <property type="entry name" value="APH"/>
    <property type="match status" value="1"/>
</dbReference>
<dbReference type="InterPro" id="IPR051678">
    <property type="entry name" value="AGP_Transferase"/>
</dbReference>
<organism evidence="2 3">
    <name type="scientific">Candidatus Lachnoclostridium stercoripullorum</name>
    <dbReference type="NCBI Taxonomy" id="2838635"/>
    <lineage>
        <taxon>Bacteria</taxon>
        <taxon>Bacillati</taxon>
        <taxon>Bacillota</taxon>
        <taxon>Clostridia</taxon>
        <taxon>Lachnospirales</taxon>
        <taxon>Lachnospiraceae</taxon>
    </lineage>
</organism>
<name>A0A9D1W4E4_9FIRM</name>
<dbReference type="InterPro" id="IPR011009">
    <property type="entry name" value="Kinase-like_dom_sf"/>
</dbReference>